<dbReference type="Gene3D" id="3.30.70.1290">
    <property type="entry name" value="Transposase IS200-like"/>
    <property type="match status" value="1"/>
</dbReference>
<dbReference type="InterPro" id="IPR002686">
    <property type="entry name" value="Transposase_17"/>
</dbReference>
<accession>A0AAW6U066</accession>
<evidence type="ECO:0000259" key="2">
    <source>
        <dbReference type="SMART" id="SM01321"/>
    </source>
</evidence>
<evidence type="ECO:0000256" key="1">
    <source>
        <dbReference type="SAM" id="MobiDB-lite"/>
    </source>
</evidence>
<reference evidence="3" key="1">
    <citation type="submission" date="2023-05" db="EMBL/GenBank/DDBJ databases">
        <title>Anaerotaeda fermentans gen. nov., sp. nov., a novel anaerobic planctomycete of the new family within the order Sedimentisphaerales isolated from Taman Peninsula, Russia.</title>
        <authorList>
            <person name="Khomyakova M.A."/>
            <person name="Merkel A.Y."/>
            <person name="Slobodkin A.I."/>
        </authorList>
    </citation>
    <scope>NUCLEOTIDE SEQUENCE</scope>
    <source>
        <strain evidence="3">M17dextr</strain>
    </source>
</reference>
<feature type="region of interest" description="Disordered" evidence="1">
    <location>
        <begin position="207"/>
        <end position="230"/>
    </location>
</feature>
<organism evidence="3 4">
    <name type="scientific">Anaerobaca lacustris</name>
    <dbReference type="NCBI Taxonomy" id="3044600"/>
    <lineage>
        <taxon>Bacteria</taxon>
        <taxon>Pseudomonadati</taxon>
        <taxon>Planctomycetota</taxon>
        <taxon>Phycisphaerae</taxon>
        <taxon>Sedimentisphaerales</taxon>
        <taxon>Anaerobacaceae</taxon>
        <taxon>Anaerobaca</taxon>
    </lineage>
</organism>
<dbReference type="GO" id="GO:0004803">
    <property type="term" value="F:transposase activity"/>
    <property type="evidence" value="ECO:0007669"/>
    <property type="project" value="InterPro"/>
</dbReference>
<feature type="domain" description="Transposase IS200-like" evidence="2">
    <location>
        <begin position="9"/>
        <end position="123"/>
    </location>
</feature>
<dbReference type="GO" id="GO:0003677">
    <property type="term" value="F:DNA binding"/>
    <property type="evidence" value="ECO:0007669"/>
    <property type="project" value="InterPro"/>
</dbReference>
<dbReference type="AlphaFoldDB" id="A0AAW6U066"/>
<sequence>MARASRIVIAGCAHHVMQRGNDRQEVFGADEDREVFLAYLRDASERFGLTVEGYCLMGNHVHLIATPQQEESLALALKRTNQLYAQYANRRHGRSGHLWQDRFFSCAIGDSHFWKALAYVERHPVRAKLCRKPWRWVWSSAAAHCGGRDGSGLLDLDAWSEQIDPAWWKDHIDEPEDETEMRELRLWTSRGRPWGSDRFVRKIEARLGKRLRPRPPGRPKKKPEKRVRPR</sequence>
<gene>
    <name evidence="3" type="ORF">QJ522_14315</name>
</gene>
<proteinExistence type="predicted"/>
<feature type="compositionally biased region" description="Basic residues" evidence="1">
    <location>
        <begin position="208"/>
        <end position="230"/>
    </location>
</feature>
<evidence type="ECO:0000313" key="3">
    <source>
        <dbReference type="EMBL" id="MDI6450230.1"/>
    </source>
</evidence>
<name>A0AAW6U066_9BACT</name>
<protein>
    <submittedName>
        <fullName evidence="3">Transposase</fullName>
    </submittedName>
</protein>
<dbReference type="GO" id="GO:0006313">
    <property type="term" value="P:DNA transposition"/>
    <property type="evidence" value="ECO:0007669"/>
    <property type="project" value="InterPro"/>
</dbReference>
<keyword evidence="4" id="KW-1185">Reference proteome</keyword>
<comment type="caution">
    <text evidence="3">The sequence shown here is derived from an EMBL/GenBank/DDBJ whole genome shotgun (WGS) entry which is preliminary data.</text>
</comment>
<dbReference type="PANTHER" id="PTHR34322:SF2">
    <property type="entry name" value="TRANSPOSASE IS200-LIKE DOMAIN-CONTAINING PROTEIN"/>
    <property type="match status" value="1"/>
</dbReference>
<dbReference type="SUPFAM" id="SSF143422">
    <property type="entry name" value="Transposase IS200-like"/>
    <property type="match status" value="1"/>
</dbReference>
<evidence type="ECO:0000313" key="4">
    <source>
        <dbReference type="Proteomes" id="UP001431776"/>
    </source>
</evidence>
<dbReference type="EMBL" id="JASCXX010000017">
    <property type="protein sequence ID" value="MDI6450230.1"/>
    <property type="molecule type" value="Genomic_DNA"/>
</dbReference>
<dbReference type="Pfam" id="PF01797">
    <property type="entry name" value="Y1_Tnp"/>
    <property type="match status" value="1"/>
</dbReference>
<dbReference type="Proteomes" id="UP001431776">
    <property type="component" value="Unassembled WGS sequence"/>
</dbReference>
<dbReference type="RefSeq" id="WP_349245638.1">
    <property type="nucleotide sequence ID" value="NZ_JASCXX010000017.1"/>
</dbReference>
<dbReference type="PANTHER" id="PTHR34322">
    <property type="entry name" value="TRANSPOSASE, Y1_TNP DOMAIN-CONTAINING"/>
    <property type="match status" value="1"/>
</dbReference>
<dbReference type="InterPro" id="IPR036515">
    <property type="entry name" value="Transposase_17_sf"/>
</dbReference>
<dbReference type="SMART" id="SM01321">
    <property type="entry name" value="Y1_Tnp"/>
    <property type="match status" value="1"/>
</dbReference>